<dbReference type="GO" id="GO:0008017">
    <property type="term" value="F:microtubule binding"/>
    <property type="evidence" value="ECO:0007669"/>
    <property type="project" value="InterPro"/>
</dbReference>
<evidence type="ECO:0000259" key="7">
    <source>
        <dbReference type="Pfam" id="PF06886"/>
    </source>
</evidence>
<sequence length="414" mass="44750">MDGEIGEQNINKDLKQEDVNDLENAFTPDVLNSQLSADSGIELENKMEYENAGVGKTKEDGLLEGLIVQEQSEPSKELQRINKIENANIEEGKDGQSLECNQQPDIAIQGQGQLELASEEKNAKAVKGNAHIGQSKARKSVSSLPGKGQNSSSLVQKPRSSQNSSVSSKGVAKVATRVSMDSITKKKNNIGHESHIEGAEVKSPASNGSIPSSANHVTARTNYTVPQPFTLATNKRASTGGQIADGNTPKRTSGDTGAISSATKKQESAAKPTSTLGTKKFLRSHSLHSHNQNEKPMKEGEVKQEDDDAGSVASSTTTVKSSRPGTALSVSGFSFRCNERAEKRKEFFSKLEEKIQAREKEKSHLQAKSKESQEAEIKQLRKSLTFKATPMPSFYQEGPPPKVELKKSIDSCKT</sequence>
<dbReference type="AlphaFoldDB" id="A0A0D6QTT1"/>
<dbReference type="GO" id="GO:0005874">
    <property type="term" value="C:microtubule"/>
    <property type="evidence" value="ECO:0007669"/>
    <property type="project" value="UniProtKB-KW"/>
</dbReference>
<proteinExistence type="inferred from homology"/>
<keyword evidence="4" id="KW-0493">Microtubule</keyword>
<dbReference type="GO" id="GO:0000226">
    <property type="term" value="P:microtubule cytoskeleton organization"/>
    <property type="evidence" value="ECO:0007669"/>
    <property type="project" value="InterPro"/>
</dbReference>
<evidence type="ECO:0000256" key="3">
    <source>
        <dbReference type="ARBA" id="ARBA00022490"/>
    </source>
</evidence>
<organism evidence="8">
    <name type="scientific">Araucaria cunninghamii</name>
    <name type="common">Hoop pine</name>
    <name type="synonym">Moreton Bay pine</name>
    <dbReference type="NCBI Taxonomy" id="56994"/>
    <lineage>
        <taxon>Eukaryota</taxon>
        <taxon>Viridiplantae</taxon>
        <taxon>Streptophyta</taxon>
        <taxon>Embryophyta</taxon>
        <taxon>Tracheophyta</taxon>
        <taxon>Spermatophyta</taxon>
        <taxon>Pinopsida</taxon>
        <taxon>Pinidae</taxon>
        <taxon>Conifers II</taxon>
        <taxon>Araucariales</taxon>
        <taxon>Araucariaceae</taxon>
        <taxon>Araucaria</taxon>
    </lineage>
</organism>
<feature type="compositionally biased region" description="Basic and acidic residues" evidence="6">
    <location>
        <begin position="73"/>
        <end position="83"/>
    </location>
</feature>
<dbReference type="Pfam" id="PF06886">
    <property type="entry name" value="TPX2"/>
    <property type="match status" value="1"/>
</dbReference>
<comment type="subcellular location">
    <subcellularLocation>
        <location evidence="1">Cytoplasm</location>
        <location evidence="1">Cytoskeleton</location>
    </subcellularLocation>
</comment>
<name>A0A0D6QTT1_ARACU</name>
<feature type="region of interest" description="Disordered" evidence="6">
    <location>
        <begin position="356"/>
        <end position="414"/>
    </location>
</feature>
<feature type="compositionally biased region" description="Polar residues" evidence="6">
    <location>
        <begin position="204"/>
        <end position="241"/>
    </location>
</feature>
<feature type="compositionally biased region" description="Polar residues" evidence="6">
    <location>
        <begin position="249"/>
        <end position="263"/>
    </location>
</feature>
<evidence type="ECO:0000256" key="5">
    <source>
        <dbReference type="ARBA" id="ARBA00023212"/>
    </source>
</evidence>
<dbReference type="InterPro" id="IPR027329">
    <property type="entry name" value="TPX2_C"/>
</dbReference>
<feature type="domain" description="TPX2 C-terminal" evidence="7">
    <location>
        <begin position="333"/>
        <end position="403"/>
    </location>
</feature>
<feature type="compositionally biased region" description="Basic and acidic residues" evidence="6">
    <location>
        <begin position="403"/>
        <end position="414"/>
    </location>
</feature>
<protein>
    <recommendedName>
        <fullName evidence="7">TPX2 C-terminal domain-containing protein</fullName>
    </recommendedName>
</protein>
<dbReference type="InterPro" id="IPR044806">
    <property type="entry name" value="WVD2/WDL1-4"/>
</dbReference>
<comment type="similarity">
    <text evidence="2">Belongs to the TPX2 family.</text>
</comment>
<reference evidence="8" key="1">
    <citation type="submission" date="2015-03" db="EMBL/GenBank/DDBJ databases">
        <title>A transcriptome of Araucaria cunninghamii, an australian fine timber species.</title>
        <authorList>
            <person name="Jing Yi C.J.Y."/>
            <person name="Yin San L.Y.S."/>
            <person name="Abdul Karim S.S."/>
            <person name="Wan Azmi N.N."/>
            <person name="Hercus R.R."/>
            <person name="Croft L.L."/>
        </authorList>
    </citation>
    <scope>NUCLEOTIDE SEQUENCE</scope>
    <source>
        <strain evidence="8">MI0301</strain>
        <tissue evidence="8">Leaf</tissue>
    </source>
</reference>
<feature type="compositionally biased region" description="Basic and acidic residues" evidence="6">
    <location>
        <begin position="190"/>
        <end position="200"/>
    </location>
</feature>
<feature type="compositionally biased region" description="Basic and acidic residues" evidence="6">
    <location>
        <begin position="291"/>
        <end position="303"/>
    </location>
</feature>
<dbReference type="PANTHER" id="PTHR46372:SF2">
    <property type="entry name" value="PROTEIN WVD2-LIKE 3"/>
    <property type="match status" value="1"/>
</dbReference>
<feature type="compositionally biased region" description="Low complexity" evidence="6">
    <location>
        <begin position="160"/>
        <end position="175"/>
    </location>
</feature>
<feature type="compositionally biased region" description="Polar residues" evidence="6">
    <location>
        <begin position="140"/>
        <end position="159"/>
    </location>
</feature>
<feature type="region of interest" description="Disordered" evidence="6">
    <location>
        <begin position="1"/>
        <end position="34"/>
    </location>
</feature>
<accession>A0A0D6QTT1</accession>
<keyword evidence="3" id="KW-0963">Cytoplasm</keyword>
<keyword evidence="5" id="KW-0206">Cytoskeleton</keyword>
<evidence type="ECO:0000256" key="6">
    <source>
        <dbReference type="SAM" id="MobiDB-lite"/>
    </source>
</evidence>
<evidence type="ECO:0000256" key="1">
    <source>
        <dbReference type="ARBA" id="ARBA00004245"/>
    </source>
</evidence>
<feature type="region of interest" description="Disordered" evidence="6">
    <location>
        <begin position="69"/>
        <end position="335"/>
    </location>
</feature>
<dbReference type="EMBL" id="GCKF01041907">
    <property type="protein sequence ID" value="JAG94967.1"/>
    <property type="molecule type" value="Transcribed_RNA"/>
</dbReference>
<dbReference type="PANTHER" id="PTHR46372">
    <property type="entry name" value="PROTEIN WVD2-LIKE 3"/>
    <property type="match status" value="1"/>
</dbReference>
<feature type="compositionally biased region" description="Low complexity" evidence="6">
    <location>
        <begin position="311"/>
        <end position="322"/>
    </location>
</feature>
<evidence type="ECO:0000313" key="8">
    <source>
        <dbReference type="EMBL" id="JAG94967.1"/>
    </source>
</evidence>
<evidence type="ECO:0000256" key="2">
    <source>
        <dbReference type="ARBA" id="ARBA00005885"/>
    </source>
</evidence>
<feature type="compositionally biased region" description="Basic and acidic residues" evidence="6">
    <location>
        <begin position="356"/>
        <end position="379"/>
    </location>
</feature>
<evidence type="ECO:0000256" key="4">
    <source>
        <dbReference type="ARBA" id="ARBA00022701"/>
    </source>
</evidence>